<comment type="caution">
    <text evidence="2">The sequence shown here is derived from an EMBL/GenBank/DDBJ whole genome shotgun (WGS) entry which is preliminary data.</text>
</comment>
<protein>
    <submittedName>
        <fullName evidence="2">Uncharacterized protein</fullName>
    </submittedName>
</protein>
<name>A0A4Y2PMF3_ARAVE</name>
<sequence>MFTATPPKIRMSIPQIHPTERIHKLPTAFKIKIPTRETPTTVKIPTSLFTAPPLKMRMPIPKIPLTGRIRAPPFPPEMRIPTKATPTTMRIPTSPTTVNIRIPKP</sequence>
<accession>A0A4Y2PMF3</accession>
<evidence type="ECO:0000313" key="2">
    <source>
        <dbReference type="EMBL" id="GBN52299.1"/>
    </source>
</evidence>
<reference evidence="2 3" key="1">
    <citation type="journal article" date="2019" name="Sci. Rep.">
        <title>Orb-weaving spider Araneus ventricosus genome elucidates the spidroin gene catalogue.</title>
        <authorList>
            <person name="Kono N."/>
            <person name="Nakamura H."/>
            <person name="Ohtoshi R."/>
            <person name="Moran D.A.P."/>
            <person name="Shinohara A."/>
            <person name="Yoshida Y."/>
            <person name="Fujiwara M."/>
            <person name="Mori M."/>
            <person name="Tomita M."/>
            <person name="Arakawa K."/>
        </authorList>
    </citation>
    <scope>NUCLEOTIDE SEQUENCE [LARGE SCALE GENOMIC DNA]</scope>
</reference>
<gene>
    <name evidence="2" type="ORF">AVEN_109943_1</name>
</gene>
<organism evidence="2 3">
    <name type="scientific">Araneus ventricosus</name>
    <name type="common">Orbweaver spider</name>
    <name type="synonym">Epeira ventricosa</name>
    <dbReference type="NCBI Taxonomy" id="182803"/>
    <lineage>
        <taxon>Eukaryota</taxon>
        <taxon>Metazoa</taxon>
        <taxon>Ecdysozoa</taxon>
        <taxon>Arthropoda</taxon>
        <taxon>Chelicerata</taxon>
        <taxon>Arachnida</taxon>
        <taxon>Araneae</taxon>
        <taxon>Araneomorphae</taxon>
        <taxon>Entelegynae</taxon>
        <taxon>Araneoidea</taxon>
        <taxon>Araneidae</taxon>
        <taxon>Araneus</taxon>
    </lineage>
</organism>
<dbReference type="AlphaFoldDB" id="A0A4Y2PMF3"/>
<dbReference type="Proteomes" id="UP000499080">
    <property type="component" value="Unassembled WGS sequence"/>
</dbReference>
<proteinExistence type="predicted"/>
<dbReference type="EMBL" id="BGPR01216011">
    <property type="protein sequence ID" value="GBN52299.1"/>
    <property type="molecule type" value="Genomic_DNA"/>
</dbReference>
<feature type="region of interest" description="Disordered" evidence="1">
    <location>
        <begin position="60"/>
        <end position="105"/>
    </location>
</feature>
<keyword evidence="3" id="KW-1185">Reference proteome</keyword>
<feature type="non-terminal residue" evidence="2">
    <location>
        <position position="105"/>
    </location>
</feature>
<feature type="compositionally biased region" description="Polar residues" evidence="1">
    <location>
        <begin position="84"/>
        <end position="99"/>
    </location>
</feature>
<evidence type="ECO:0000313" key="3">
    <source>
        <dbReference type="Proteomes" id="UP000499080"/>
    </source>
</evidence>
<evidence type="ECO:0000256" key="1">
    <source>
        <dbReference type="SAM" id="MobiDB-lite"/>
    </source>
</evidence>